<comment type="caution">
    <text evidence="1">The sequence shown here is derived from an EMBL/GenBank/DDBJ whole genome shotgun (WGS) entry which is preliminary data.</text>
</comment>
<keyword evidence="2" id="KW-1185">Reference proteome</keyword>
<accession>A0ACC2Q6T1</accession>
<evidence type="ECO:0000313" key="2">
    <source>
        <dbReference type="Proteomes" id="UP001231649"/>
    </source>
</evidence>
<evidence type="ECO:0000313" key="1">
    <source>
        <dbReference type="EMBL" id="KAJ8708546.1"/>
    </source>
</evidence>
<protein>
    <submittedName>
        <fullName evidence="1">Uncharacterized protein</fullName>
    </submittedName>
</protein>
<dbReference type="EMBL" id="CM056801">
    <property type="protein sequence ID" value="KAJ8708546.1"/>
    <property type="molecule type" value="Genomic_DNA"/>
</dbReference>
<gene>
    <name evidence="1" type="ORF">PYW08_009928</name>
</gene>
<organism evidence="1 2">
    <name type="scientific">Mythimna loreyi</name>
    <dbReference type="NCBI Taxonomy" id="667449"/>
    <lineage>
        <taxon>Eukaryota</taxon>
        <taxon>Metazoa</taxon>
        <taxon>Ecdysozoa</taxon>
        <taxon>Arthropoda</taxon>
        <taxon>Hexapoda</taxon>
        <taxon>Insecta</taxon>
        <taxon>Pterygota</taxon>
        <taxon>Neoptera</taxon>
        <taxon>Endopterygota</taxon>
        <taxon>Lepidoptera</taxon>
        <taxon>Glossata</taxon>
        <taxon>Ditrysia</taxon>
        <taxon>Noctuoidea</taxon>
        <taxon>Noctuidae</taxon>
        <taxon>Noctuinae</taxon>
        <taxon>Hadenini</taxon>
        <taxon>Mythimna</taxon>
    </lineage>
</organism>
<dbReference type="Proteomes" id="UP001231649">
    <property type="component" value="Chromosome 25"/>
</dbReference>
<proteinExistence type="predicted"/>
<sequence>MIGHWLFLKLIFLLGTGHSAEHCDRGSTVQDHEGNLGQTQDYNWLGVLHVPLDPEWIATTGIVLIKTKHALAIADDVARIPQHVFKSHSRAMFLASRDTPWFVKLASYITHPEYEYSALNSIAVIELDLDDVEVFPLTPVCLARVKIFSASRYTYLAGFTHENQKLEKVFYKIQHLNDQVCKDSYNMTDTTELSSQKPIPSAHLCGYAPNSALQCVWDNGMSLVSNDFGYLNLIGFGVHGPGCAATAHFIDLFPYFHWINFITGSVDYRRKDAVVSINNEFIPKSKRKKVAQNFPIHDLFTKGELRRTAAVVHRFEAYPFDIDKMKFHLVQPTIDKNTYLIFPFKEQWARNETSCTLPTVVIYEETFQVTAVDDLQGSATYKLSLYDSLNSECICVRLTVNCDSRSDAILSFKEEIDFKEDTFQDKTLGERTPDEVLINFPFPKREKGGKTELFVPQFITDDVLSKKILNYDLYITFKFTEHAELKFEMLAEKPKPTTSTTTTTTEPPETTEPPTEATEPPKKGPKRMRIMPMEVMPSASPEQPFSSDYDLLQEGAETKKQKKPNPQEIRERNRMDTGIYGGDEEIVTARVEEVFETRSVVRGEVARGKGAPGAGAGAGWLLAAALRIVL</sequence>
<reference evidence="1" key="1">
    <citation type="submission" date="2023-03" db="EMBL/GenBank/DDBJ databases">
        <title>Chromosome-level genomes of two armyworms, Mythimna separata and Mythimna loreyi, provide insights into the biosynthesis and reception of sex pheromones.</title>
        <authorList>
            <person name="Zhao H."/>
        </authorList>
    </citation>
    <scope>NUCLEOTIDE SEQUENCE</scope>
    <source>
        <strain evidence="1">BeijingLab</strain>
    </source>
</reference>
<name>A0ACC2Q6T1_9NEOP</name>